<feature type="transmembrane region" description="Helical" evidence="1">
    <location>
        <begin position="196"/>
        <end position="217"/>
    </location>
</feature>
<sequence length="222" mass="23488">MLDFLGTIATVALTIFIISTLLAFLDVSRQTKLVMAALLGLWVGIATAASAAGWAAIARPFPVMGLFVAAPLTAAVIATAWPRARAALLGLPLPLLVGMNVGRVFAVLFLLVAAEGRMSGPFPHSAGWGDIISGVLALPLIWLAREPARNKAVLHLWNAFGMLDLVAAIVLGVMSAPGSLLQVFPDPGSEAMTHLPLSFVPTVLVPMWMVMHAIIWAKLRRT</sequence>
<feature type="transmembrane region" description="Helical" evidence="1">
    <location>
        <begin position="126"/>
        <end position="144"/>
    </location>
</feature>
<dbReference type="EMBL" id="BKAJ01000011">
    <property type="protein sequence ID" value="GEP53442.1"/>
    <property type="molecule type" value="Genomic_DNA"/>
</dbReference>
<feature type="transmembrane region" description="Helical" evidence="1">
    <location>
        <begin position="37"/>
        <end position="57"/>
    </location>
</feature>
<dbReference type="RefSeq" id="WP_147146094.1">
    <property type="nucleotide sequence ID" value="NZ_BKAJ01000011.1"/>
</dbReference>
<dbReference type="Proteomes" id="UP000321058">
    <property type="component" value="Unassembled WGS sequence"/>
</dbReference>
<keyword evidence="1" id="KW-0472">Membrane</keyword>
<gene>
    <name evidence="2" type="ORF">RSO01_06080</name>
</gene>
<dbReference type="OrthoDB" id="8216754at2"/>
<feature type="transmembrane region" description="Helical" evidence="1">
    <location>
        <begin position="93"/>
        <end position="114"/>
    </location>
</feature>
<dbReference type="AlphaFoldDB" id="A0A512N392"/>
<evidence type="ECO:0000313" key="3">
    <source>
        <dbReference type="Proteomes" id="UP000321058"/>
    </source>
</evidence>
<comment type="caution">
    <text evidence="2">The sequence shown here is derived from an EMBL/GenBank/DDBJ whole genome shotgun (WGS) entry which is preliminary data.</text>
</comment>
<keyword evidence="1" id="KW-0812">Transmembrane</keyword>
<feature type="transmembrane region" description="Helical" evidence="1">
    <location>
        <begin position="6"/>
        <end position="25"/>
    </location>
</feature>
<organism evidence="2 3">
    <name type="scientific">Reyranella soli</name>
    <dbReference type="NCBI Taxonomy" id="1230389"/>
    <lineage>
        <taxon>Bacteria</taxon>
        <taxon>Pseudomonadati</taxon>
        <taxon>Pseudomonadota</taxon>
        <taxon>Alphaproteobacteria</taxon>
        <taxon>Hyphomicrobiales</taxon>
        <taxon>Reyranellaceae</taxon>
        <taxon>Reyranella</taxon>
    </lineage>
</organism>
<keyword evidence="1" id="KW-1133">Transmembrane helix</keyword>
<proteinExistence type="predicted"/>
<evidence type="ECO:0000256" key="1">
    <source>
        <dbReference type="SAM" id="Phobius"/>
    </source>
</evidence>
<accession>A0A512N392</accession>
<evidence type="ECO:0000313" key="2">
    <source>
        <dbReference type="EMBL" id="GEP53442.1"/>
    </source>
</evidence>
<keyword evidence="3" id="KW-1185">Reference proteome</keyword>
<name>A0A512N392_9HYPH</name>
<protein>
    <submittedName>
        <fullName evidence="2">Uncharacterized protein</fullName>
    </submittedName>
</protein>
<feature type="transmembrane region" description="Helical" evidence="1">
    <location>
        <begin position="63"/>
        <end position="81"/>
    </location>
</feature>
<feature type="transmembrane region" description="Helical" evidence="1">
    <location>
        <begin position="156"/>
        <end position="176"/>
    </location>
</feature>
<reference evidence="2 3" key="1">
    <citation type="submission" date="2019-07" db="EMBL/GenBank/DDBJ databases">
        <title>Whole genome shotgun sequence of Reyranella soli NBRC 108950.</title>
        <authorList>
            <person name="Hosoyama A."/>
            <person name="Uohara A."/>
            <person name="Ohji S."/>
            <person name="Ichikawa N."/>
        </authorList>
    </citation>
    <scope>NUCLEOTIDE SEQUENCE [LARGE SCALE GENOMIC DNA]</scope>
    <source>
        <strain evidence="2 3">NBRC 108950</strain>
    </source>
</reference>